<keyword evidence="2" id="KW-1003">Cell membrane</keyword>
<feature type="transmembrane region" description="Helical" evidence="6">
    <location>
        <begin position="374"/>
        <end position="393"/>
    </location>
</feature>
<keyword evidence="8" id="KW-1185">Reference proteome</keyword>
<reference evidence="7 8" key="1">
    <citation type="journal article" date="2010" name="Int. J. Syst. Evol. Microbiol.">
        <title>Bacillus horneckiae sp. nov., isolated from a spacecraft-assembly clean room.</title>
        <authorList>
            <person name="Vaishampayan P."/>
            <person name="Probst A."/>
            <person name="Krishnamurthi S."/>
            <person name="Ghosh S."/>
            <person name="Osman S."/>
            <person name="McDowall A."/>
            <person name="Ruckmani A."/>
            <person name="Mayilraj S."/>
            <person name="Venkateswaran K."/>
        </authorList>
    </citation>
    <scope>NUCLEOTIDE SEQUENCE [LARGE SCALE GENOMIC DNA]</scope>
    <source>
        <strain evidence="8">1PO1SC</strain>
    </source>
</reference>
<keyword evidence="3 6" id="KW-0812">Transmembrane</keyword>
<dbReference type="EMBL" id="PISD01000030">
    <property type="protein sequence ID" value="PKG28354.1"/>
    <property type="molecule type" value="Genomic_DNA"/>
</dbReference>
<keyword evidence="5 6" id="KW-0472">Membrane</keyword>
<protein>
    <submittedName>
        <fullName evidence="7">Polysaccharide biosynthesis protein</fullName>
    </submittedName>
</protein>
<feature type="transmembrane region" description="Helical" evidence="6">
    <location>
        <begin position="399"/>
        <end position="419"/>
    </location>
</feature>
<feature type="transmembrane region" description="Helical" evidence="6">
    <location>
        <begin position="12"/>
        <end position="34"/>
    </location>
</feature>
<dbReference type="InterPro" id="IPR050833">
    <property type="entry name" value="Poly_Biosynth_Transport"/>
</dbReference>
<accession>A0A2N0ZFS4</accession>
<feature type="transmembrane region" description="Helical" evidence="6">
    <location>
        <begin position="83"/>
        <end position="107"/>
    </location>
</feature>
<dbReference type="PANTHER" id="PTHR30250:SF28">
    <property type="entry name" value="POLYSACCHARIDE BIOSYNTHESIS PROTEIN"/>
    <property type="match status" value="1"/>
</dbReference>
<dbReference type="PANTHER" id="PTHR30250">
    <property type="entry name" value="PST FAMILY PREDICTED COLANIC ACID TRANSPORTER"/>
    <property type="match status" value="1"/>
</dbReference>
<evidence type="ECO:0000313" key="8">
    <source>
        <dbReference type="Proteomes" id="UP000233343"/>
    </source>
</evidence>
<dbReference type="AlphaFoldDB" id="A0A2N0ZFS4"/>
<evidence type="ECO:0000256" key="6">
    <source>
        <dbReference type="SAM" id="Phobius"/>
    </source>
</evidence>
<evidence type="ECO:0000256" key="1">
    <source>
        <dbReference type="ARBA" id="ARBA00004651"/>
    </source>
</evidence>
<comment type="subcellular location">
    <subcellularLocation>
        <location evidence="1">Cell membrane</location>
        <topology evidence="1">Multi-pass membrane protein</topology>
    </subcellularLocation>
</comment>
<evidence type="ECO:0000256" key="4">
    <source>
        <dbReference type="ARBA" id="ARBA00022989"/>
    </source>
</evidence>
<evidence type="ECO:0000313" key="7">
    <source>
        <dbReference type="EMBL" id="PKG28354.1"/>
    </source>
</evidence>
<dbReference type="Pfam" id="PF13440">
    <property type="entry name" value="Polysacc_synt_3"/>
    <property type="match status" value="1"/>
</dbReference>
<feature type="transmembrane region" description="Helical" evidence="6">
    <location>
        <begin position="341"/>
        <end position="362"/>
    </location>
</feature>
<comment type="caution">
    <text evidence="7">The sequence shown here is derived from an EMBL/GenBank/DDBJ whole genome shotgun (WGS) entry which is preliminary data.</text>
</comment>
<feature type="transmembrane region" description="Helical" evidence="6">
    <location>
        <begin position="308"/>
        <end position="335"/>
    </location>
</feature>
<proteinExistence type="predicted"/>
<evidence type="ECO:0000256" key="2">
    <source>
        <dbReference type="ARBA" id="ARBA00022475"/>
    </source>
</evidence>
<evidence type="ECO:0000256" key="3">
    <source>
        <dbReference type="ARBA" id="ARBA00022692"/>
    </source>
</evidence>
<feature type="transmembrane region" description="Helical" evidence="6">
    <location>
        <begin position="46"/>
        <end position="71"/>
    </location>
</feature>
<feature type="transmembrane region" description="Helical" evidence="6">
    <location>
        <begin position="119"/>
        <end position="139"/>
    </location>
</feature>
<name>A0A2N0ZFS4_9BACI</name>
<feature type="transmembrane region" description="Helical" evidence="6">
    <location>
        <begin position="151"/>
        <end position="173"/>
    </location>
</feature>
<dbReference type="Proteomes" id="UP000233343">
    <property type="component" value="Unassembled WGS sequence"/>
</dbReference>
<keyword evidence="4 6" id="KW-1133">Transmembrane helix</keyword>
<sequence length="432" mass="47670">MKNKINSIISNPFVRNVMIMATGTAAAQVISIFMSPVITRLYGPEAYGVMGTFMAIVAILTPIASLTYPIAIVLPKSDVEAKGLIKISLTICIITAVIISLLLWLFNQTIVDLFHLNEIGGFLYLIPITILCAGILQVTEQWLIRTKQFKITAKVTFIQALLSQGSIVGIGLFYPMAQILVIIQSLREGLKAALMFLFVRRKDGDHLFDLKSKGAFKKTLLKKYYDFPVFRAPEVFLNGLSQSLPILMLTSFFGPVSAGFYSISKTVLNLPVQLIGKSVGDVFYPRVSDAANNNENLTRLIKKATISLAIIGIIPFGIVIIFGPWLFSIIFGSAWLNAGEYARWVALWSFFAFINLPSVKSLPVLSAQAFQLKYTIFMLITRIVMLSIGYFVFSSDKVAIALFGISGAILNLGLILITLKISKKYDKANSFS</sequence>
<dbReference type="GO" id="GO:0005886">
    <property type="term" value="C:plasma membrane"/>
    <property type="evidence" value="ECO:0007669"/>
    <property type="project" value="UniProtKB-SubCell"/>
</dbReference>
<gene>
    <name evidence="7" type="ORF">CWS20_14185</name>
</gene>
<dbReference type="RefSeq" id="WP_066189339.1">
    <property type="nucleotide sequence ID" value="NZ_JAMAUX010000004.1"/>
</dbReference>
<organism evidence="7 8">
    <name type="scientific">Cytobacillus horneckiae</name>
    <dbReference type="NCBI Taxonomy" id="549687"/>
    <lineage>
        <taxon>Bacteria</taxon>
        <taxon>Bacillati</taxon>
        <taxon>Bacillota</taxon>
        <taxon>Bacilli</taxon>
        <taxon>Bacillales</taxon>
        <taxon>Bacillaceae</taxon>
        <taxon>Cytobacillus</taxon>
    </lineage>
</organism>
<evidence type="ECO:0000256" key="5">
    <source>
        <dbReference type="ARBA" id="ARBA00023136"/>
    </source>
</evidence>